<keyword evidence="2" id="KW-1185">Reference proteome</keyword>
<accession>A0AAW9SH98</accession>
<sequence length="134" mass="15700">MITDKTLKRLTKSSTSLCSLKGLKKDSLTESFVMFRVDGDFNFAYMNDASLLFFKRYFGKQPEKSKNLLQLFNTTTRQETWKKKLTSGQTGKEISFMESYPVGLEKHYFKITLHPAYETTQKKHVLVLMEKMQF</sequence>
<gene>
    <name evidence="1" type="ORF">AAG747_22150</name>
</gene>
<name>A0AAW9SH98_9BACT</name>
<organism evidence="1 2">
    <name type="scientific">Rapidithrix thailandica</name>
    <dbReference type="NCBI Taxonomy" id="413964"/>
    <lineage>
        <taxon>Bacteria</taxon>
        <taxon>Pseudomonadati</taxon>
        <taxon>Bacteroidota</taxon>
        <taxon>Cytophagia</taxon>
        <taxon>Cytophagales</taxon>
        <taxon>Flammeovirgaceae</taxon>
        <taxon>Rapidithrix</taxon>
    </lineage>
</organism>
<dbReference type="EMBL" id="JBDKWZ010000015">
    <property type="protein sequence ID" value="MEN7550638.1"/>
    <property type="molecule type" value="Genomic_DNA"/>
</dbReference>
<evidence type="ECO:0000313" key="1">
    <source>
        <dbReference type="EMBL" id="MEN7550638.1"/>
    </source>
</evidence>
<proteinExistence type="predicted"/>
<evidence type="ECO:0008006" key="3">
    <source>
        <dbReference type="Google" id="ProtNLM"/>
    </source>
</evidence>
<evidence type="ECO:0000313" key="2">
    <source>
        <dbReference type="Proteomes" id="UP001403385"/>
    </source>
</evidence>
<dbReference type="Proteomes" id="UP001403385">
    <property type="component" value="Unassembled WGS sequence"/>
</dbReference>
<dbReference type="AlphaFoldDB" id="A0AAW9SH98"/>
<dbReference type="RefSeq" id="WP_346823419.1">
    <property type="nucleotide sequence ID" value="NZ_JBDKWZ010000015.1"/>
</dbReference>
<comment type="caution">
    <text evidence="1">The sequence shown here is derived from an EMBL/GenBank/DDBJ whole genome shotgun (WGS) entry which is preliminary data.</text>
</comment>
<reference evidence="1 2" key="1">
    <citation type="submission" date="2024-04" db="EMBL/GenBank/DDBJ databases">
        <title>Novel genus in family Flammeovirgaceae.</title>
        <authorList>
            <person name="Nguyen T.H."/>
            <person name="Vuong T.Q."/>
            <person name="Le H."/>
            <person name="Kim S.-G."/>
        </authorList>
    </citation>
    <scope>NUCLEOTIDE SEQUENCE [LARGE SCALE GENOMIC DNA]</scope>
    <source>
        <strain evidence="1 2">JCM 23209</strain>
    </source>
</reference>
<protein>
    <recommendedName>
        <fullName evidence="3">PAS fold-4 domain-containing protein</fullName>
    </recommendedName>
</protein>